<protein>
    <submittedName>
        <fullName evidence="1">DUF3102 domain-containing protein</fullName>
    </submittedName>
</protein>
<sequence length="324" mass="35512">MSRKPQETAIPDHSVEIPNLPELVRQANEQHSSQLAVLERYGDGQPYDRARYIGKCRYHMQRSAEEALESGRALLVMKAHELHGDFLSCLENIGLEARLAQRMMQAAVKLGNAATSPHLVAAAGNKSKILELLVLDDEEIAELEAGGFARNLNLDEISRMSTRELREALRKRDAAIADLKEDMKAQGRFLADKDSKINELALKLSKRQESPPESDEPRPELAGEALLEALRDEAGDVVSMVAASLRSRVVQLFNHYGDGPVPDLARVAAAQAFGLVIVAARTACDELGLTPAETVHQSIDDPEKAIWDVINAQDEAVNGTEIEA</sequence>
<evidence type="ECO:0000313" key="1">
    <source>
        <dbReference type="EMBL" id="WWF00770.1"/>
    </source>
</evidence>
<dbReference type="Proteomes" id="UP001359308">
    <property type="component" value="Chromosome"/>
</dbReference>
<reference evidence="1 2" key="1">
    <citation type="submission" date="2022-09" db="EMBL/GenBank/DDBJ databases">
        <authorList>
            <person name="Giprobiosintez L."/>
        </authorList>
    </citation>
    <scope>NUCLEOTIDE SEQUENCE [LARGE SCALE GENOMIC DNA]</scope>
    <source>
        <strain evidence="2">VKPM-B-12549 (GBS-15)</strain>
    </source>
</reference>
<proteinExistence type="predicted"/>
<dbReference type="RefSeq" id="WP_198321689.1">
    <property type="nucleotide sequence ID" value="NZ_CP104311.1"/>
</dbReference>
<name>A0ABZ2F2H9_METCP</name>
<evidence type="ECO:0000313" key="2">
    <source>
        <dbReference type="Proteomes" id="UP001359308"/>
    </source>
</evidence>
<keyword evidence="2" id="KW-1185">Reference proteome</keyword>
<organism evidence="1 2">
    <name type="scientific">Methylococcus capsulatus</name>
    <dbReference type="NCBI Taxonomy" id="414"/>
    <lineage>
        <taxon>Bacteria</taxon>
        <taxon>Pseudomonadati</taxon>
        <taxon>Pseudomonadota</taxon>
        <taxon>Gammaproteobacteria</taxon>
        <taxon>Methylococcales</taxon>
        <taxon>Methylococcaceae</taxon>
        <taxon>Methylococcus</taxon>
    </lineage>
</organism>
<dbReference type="EMBL" id="CP104311">
    <property type="protein sequence ID" value="WWF00770.1"/>
    <property type="molecule type" value="Genomic_DNA"/>
</dbReference>
<gene>
    <name evidence="1" type="ORF">N4J17_09770</name>
</gene>
<accession>A0ABZ2F2H9</accession>